<comment type="caution">
    <text evidence="13">The sequence shown here is derived from an EMBL/GenBank/DDBJ whole genome shotgun (WGS) entry which is preliminary data.</text>
</comment>
<dbReference type="GO" id="GO:0016020">
    <property type="term" value="C:membrane"/>
    <property type="evidence" value="ECO:0007669"/>
    <property type="project" value="UniProtKB-SubCell"/>
</dbReference>
<evidence type="ECO:0000256" key="1">
    <source>
        <dbReference type="ARBA" id="ARBA00001971"/>
    </source>
</evidence>
<evidence type="ECO:0000313" key="14">
    <source>
        <dbReference type="Proteomes" id="UP000620124"/>
    </source>
</evidence>
<evidence type="ECO:0000256" key="11">
    <source>
        <dbReference type="ARBA" id="ARBA00023033"/>
    </source>
</evidence>
<dbReference type="SUPFAM" id="SSF48264">
    <property type="entry name" value="Cytochrome P450"/>
    <property type="match status" value="1"/>
</dbReference>
<evidence type="ECO:0000256" key="12">
    <source>
        <dbReference type="ARBA" id="ARBA00023136"/>
    </source>
</evidence>
<dbReference type="InterPro" id="IPR036396">
    <property type="entry name" value="Cyt_P450_sf"/>
</dbReference>
<dbReference type="Proteomes" id="UP000620124">
    <property type="component" value="Unassembled WGS sequence"/>
</dbReference>
<evidence type="ECO:0000256" key="6">
    <source>
        <dbReference type="ARBA" id="ARBA00022692"/>
    </source>
</evidence>
<evidence type="ECO:0000256" key="3">
    <source>
        <dbReference type="ARBA" id="ARBA00004721"/>
    </source>
</evidence>
<reference evidence="13" key="1">
    <citation type="submission" date="2020-05" db="EMBL/GenBank/DDBJ databases">
        <title>Mycena genomes resolve the evolution of fungal bioluminescence.</title>
        <authorList>
            <person name="Tsai I.J."/>
        </authorList>
    </citation>
    <scope>NUCLEOTIDE SEQUENCE</scope>
    <source>
        <strain evidence="13">CCC161011</strain>
    </source>
</reference>
<dbReference type="InterPro" id="IPR050121">
    <property type="entry name" value="Cytochrome_P450_monoxygenase"/>
</dbReference>
<keyword evidence="10" id="KW-0408">Iron</keyword>
<proteinExistence type="inferred from homology"/>
<evidence type="ECO:0000256" key="10">
    <source>
        <dbReference type="ARBA" id="ARBA00023004"/>
    </source>
</evidence>
<accession>A0A8H6YK71</accession>
<keyword evidence="12" id="KW-0472">Membrane</keyword>
<dbReference type="PANTHER" id="PTHR24305:SF166">
    <property type="entry name" value="CYTOCHROME P450 12A4, MITOCHONDRIAL-RELATED"/>
    <property type="match status" value="1"/>
</dbReference>
<gene>
    <name evidence="13" type="ORF">MVEN_00704800</name>
</gene>
<dbReference type="EMBL" id="JACAZI010000005">
    <property type="protein sequence ID" value="KAF7359796.1"/>
    <property type="molecule type" value="Genomic_DNA"/>
</dbReference>
<dbReference type="AlphaFoldDB" id="A0A8H6YK71"/>
<evidence type="ECO:0000256" key="9">
    <source>
        <dbReference type="ARBA" id="ARBA00023002"/>
    </source>
</evidence>
<dbReference type="GO" id="GO:0005506">
    <property type="term" value="F:iron ion binding"/>
    <property type="evidence" value="ECO:0007669"/>
    <property type="project" value="InterPro"/>
</dbReference>
<dbReference type="InterPro" id="IPR001128">
    <property type="entry name" value="Cyt_P450"/>
</dbReference>
<dbReference type="OrthoDB" id="1470350at2759"/>
<evidence type="ECO:0000256" key="5">
    <source>
        <dbReference type="ARBA" id="ARBA00022617"/>
    </source>
</evidence>
<sequence>MIIFAGTDTTSAALNKIFHLLALHPDVQEKLRAEVVAASECLNYNTLVGLLYLDAVLHEVLRLLVPQVLTGRFCTVPKGTFSYLATAAANRNKDVWSEDALEFKPERWESGKVDSAMKSKICGVYGNTVTFLGGARSCV</sequence>
<evidence type="ECO:0000256" key="8">
    <source>
        <dbReference type="ARBA" id="ARBA00022989"/>
    </source>
</evidence>
<keyword evidence="5" id="KW-0349">Heme</keyword>
<comment type="pathway">
    <text evidence="3">Secondary metabolite biosynthesis; terpenoid biosynthesis.</text>
</comment>
<name>A0A8H6YK71_9AGAR</name>
<protein>
    <submittedName>
        <fullName evidence="13">Cytochrome P450</fullName>
    </submittedName>
</protein>
<keyword evidence="14" id="KW-1185">Reference proteome</keyword>
<keyword evidence="7" id="KW-0479">Metal-binding</keyword>
<dbReference type="PRINTS" id="PR00385">
    <property type="entry name" value="P450"/>
</dbReference>
<comment type="subcellular location">
    <subcellularLocation>
        <location evidence="2">Membrane</location>
    </subcellularLocation>
</comment>
<keyword evidence="8" id="KW-1133">Transmembrane helix</keyword>
<dbReference type="Gene3D" id="1.10.630.10">
    <property type="entry name" value="Cytochrome P450"/>
    <property type="match status" value="1"/>
</dbReference>
<evidence type="ECO:0000313" key="13">
    <source>
        <dbReference type="EMBL" id="KAF7359796.1"/>
    </source>
</evidence>
<dbReference type="GO" id="GO:0016705">
    <property type="term" value="F:oxidoreductase activity, acting on paired donors, with incorporation or reduction of molecular oxygen"/>
    <property type="evidence" value="ECO:0007669"/>
    <property type="project" value="InterPro"/>
</dbReference>
<dbReference type="GO" id="GO:0020037">
    <property type="term" value="F:heme binding"/>
    <property type="evidence" value="ECO:0007669"/>
    <property type="project" value="InterPro"/>
</dbReference>
<comment type="similarity">
    <text evidence="4">Belongs to the cytochrome P450 family.</text>
</comment>
<dbReference type="PANTHER" id="PTHR24305">
    <property type="entry name" value="CYTOCHROME P450"/>
    <property type="match status" value="1"/>
</dbReference>
<keyword evidence="11" id="KW-0503">Monooxygenase</keyword>
<evidence type="ECO:0000256" key="2">
    <source>
        <dbReference type="ARBA" id="ARBA00004370"/>
    </source>
</evidence>
<comment type="cofactor">
    <cofactor evidence="1">
        <name>heme</name>
        <dbReference type="ChEBI" id="CHEBI:30413"/>
    </cofactor>
</comment>
<evidence type="ECO:0000256" key="4">
    <source>
        <dbReference type="ARBA" id="ARBA00010617"/>
    </source>
</evidence>
<keyword evidence="9" id="KW-0560">Oxidoreductase</keyword>
<dbReference type="Pfam" id="PF00067">
    <property type="entry name" value="p450"/>
    <property type="match status" value="1"/>
</dbReference>
<keyword evidence="6" id="KW-0812">Transmembrane</keyword>
<organism evidence="13 14">
    <name type="scientific">Mycena venus</name>
    <dbReference type="NCBI Taxonomy" id="2733690"/>
    <lineage>
        <taxon>Eukaryota</taxon>
        <taxon>Fungi</taxon>
        <taxon>Dikarya</taxon>
        <taxon>Basidiomycota</taxon>
        <taxon>Agaricomycotina</taxon>
        <taxon>Agaricomycetes</taxon>
        <taxon>Agaricomycetidae</taxon>
        <taxon>Agaricales</taxon>
        <taxon>Marasmiineae</taxon>
        <taxon>Mycenaceae</taxon>
        <taxon>Mycena</taxon>
    </lineage>
</organism>
<evidence type="ECO:0000256" key="7">
    <source>
        <dbReference type="ARBA" id="ARBA00022723"/>
    </source>
</evidence>
<dbReference type="GO" id="GO:0004497">
    <property type="term" value="F:monooxygenase activity"/>
    <property type="evidence" value="ECO:0007669"/>
    <property type="project" value="UniProtKB-KW"/>
</dbReference>